<dbReference type="EMBL" id="JACVDA010000003">
    <property type="protein sequence ID" value="MBK1467960.1"/>
    <property type="molecule type" value="Genomic_DNA"/>
</dbReference>
<gene>
    <name evidence="3" type="ORF">IBJ83_01335</name>
</gene>
<protein>
    <submittedName>
        <fullName evidence="3">ABC transporter substrate-binding protein</fullName>
    </submittedName>
</protein>
<dbReference type="PROSITE" id="PS51257">
    <property type="entry name" value="PROKAR_LIPOPROTEIN"/>
    <property type="match status" value="1"/>
</dbReference>
<dbReference type="PANTHER" id="PTHR30006:SF2">
    <property type="entry name" value="ABC TRANSPORTER SUBSTRATE-BINDING PROTEIN"/>
    <property type="match status" value="1"/>
</dbReference>
<keyword evidence="4" id="KW-1185">Reference proteome</keyword>
<dbReference type="InterPro" id="IPR026045">
    <property type="entry name" value="Ferric-bd"/>
</dbReference>
<evidence type="ECO:0000313" key="3">
    <source>
        <dbReference type="EMBL" id="MBK1467960.1"/>
    </source>
</evidence>
<dbReference type="Proteomes" id="UP000823123">
    <property type="component" value="Unassembled WGS sequence"/>
</dbReference>
<dbReference type="Pfam" id="PF13343">
    <property type="entry name" value="SBP_bac_6"/>
    <property type="match status" value="1"/>
</dbReference>
<organism evidence="3 4">
    <name type="scientific">Parvimonas parva</name>
    <dbReference type="NCBI Taxonomy" id="2769485"/>
    <lineage>
        <taxon>Bacteria</taxon>
        <taxon>Bacillati</taxon>
        <taxon>Bacillota</taxon>
        <taxon>Tissierellia</taxon>
        <taxon>Tissierellales</taxon>
        <taxon>Peptoniphilaceae</taxon>
        <taxon>Parvimonas</taxon>
    </lineage>
</organism>
<evidence type="ECO:0000256" key="1">
    <source>
        <dbReference type="ARBA" id="ARBA00022729"/>
    </source>
</evidence>
<accession>A0ABS1C7C5</accession>
<dbReference type="SUPFAM" id="SSF53850">
    <property type="entry name" value="Periplasmic binding protein-like II"/>
    <property type="match status" value="1"/>
</dbReference>
<feature type="chain" id="PRO_5047092858" evidence="2">
    <location>
        <begin position="25"/>
        <end position="348"/>
    </location>
</feature>
<dbReference type="PANTHER" id="PTHR30006">
    <property type="entry name" value="THIAMINE-BINDING PERIPLASMIC PROTEIN-RELATED"/>
    <property type="match status" value="1"/>
</dbReference>
<dbReference type="Gene3D" id="3.40.190.10">
    <property type="entry name" value="Periplasmic binding protein-like II"/>
    <property type="match status" value="2"/>
</dbReference>
<sequence length="348" mass="38553">MKKSRILSLMLAGLMLVGCQPKKAEDKKVEKKVETTTNFEGKTLNVVATSEKYKKLFDKFSAETKAKVEFLSMSSGEVIAKIKAEGGKPMADVWFGGGIDAFMKAKTDGLLEMYKPQGFDKIKEGFKDSEGYWISKGVTVVGFLANNKILQEKGLPIPKTWAEIVDAKYKDEIIMANPAVSGTSFANVKGLIDMYGEEKAWDYFKKLNANVKFYGKRGKDPQEKTVAGEFGLGIIPIDKSAFDVAEKNNLTAIYPEDGLCWVPEGVAIFKNSPNLEVAKAFEDFILRPENQQMIAELDGKDGAQMVIDGTKGFELGLPKDKFIKEDITSFGSQRESILKKWAELTQGK</sequence>
<dbReference type="RefSeq" id="WP_201275039.1">
    <property type="nucleotide sequence ID" value="NZ_JACVDA010000003.1"/>
</dbReference>
<comment type="caution">
    <text evidence="3">The sequence shown here is derived from an EMBL/GenBank/DDBJ whole genome shotgun (WGS) entry which is preliminary data.</text>
</comment>
<dbReference type="CDD" id="cd13544">
    <property type="entry name" value="PBP2_Fbp_like_1"/>
    <property type="match status" value="1"/>
</dbReference>
<name>A0ABS1C7C5_9FIRM</name>
<dbReference type="PIRSF" id="PIRSF002825">
    <property type="entry name" value="CfbpA"/>
    <property type="match status" value="1"/>
</dbReference>
<feature type="signal peptide" evidence="2">
    <location>
        <begin position="1"/>
        <end position="24"/>
    </location>
</feature>
<reference evidence="3 4" key="1">
    <citation type="submission" date="2020-09" db="EMBL/GenBank/DDBJ databases">
        <title>Parvimonas S3374 sp. nov.</title>
        <authorList>
            <person name="Buhl M."/>
        </authorList>
    </citation>
    <scope>NUCLEOTIDE SEQUENCE [LARGE SCALE GENOMIC DNA]</scope>
    <source>
        <strain evidence="3 4">S3374</strain>
    </source>
</reference>
<evidence type="ECO:0000256" key="2">
    <source>
        <dbReference type="SAM" id="SignalP"/>
    </source>
</evidence>
<keyword evidence="1 2" id="KW-0732">Signal</keyword>
<proteinExistence type="predicted"/>
<evidence type="ECO:0000313" key="4">
    <source>
        <dbReference type="Proteomes" id="UP000823123"/>
    </source>
</evidence>